<name>O29336_ARCFU</name>
<sequence length="177" mass="19485">MTRACNLYVFKNKYVSFNLLDSPNSNPKLLKISLPFNFMDEFEGLLKAVGSAPWYKLIGMVPKLQGDRVVVEMEIDRSKHLQALGTTHGGAIASVLDSAIGLNVNREVVKMGKTAVTAQLNIHYIRPVTEGKIVGVGMPMHIGSKVTVGYGEVRNEEGELVAAGTATFYIIDRRFRD</sequence>
<dbReference type="HOGENOM" id="CLU_089876_3_3_2"/>
<comment type="similarity">
    <text evidence="1">Belongs to the thioesterase PaaI family.</text>
</comment>
<keyword evidence="2" id="KW-0378">Hydrolase</keyword>
<dbReference type="PIR" id="F69365">
    <property type="entry name" value="F69365"/>
</dbReference>
<dbReference type="eggNOG" id="arCOG00777">
    <property type="taxonomic scope" value="Archaea"/>
</dbReference>
<dbReference type="NCBIfam" id="TIGR00369">
    <property type="entry name" value="unchar_dom_1"/>
    <property type="match status" value="1"/>
</dbReference>
<dbReference type="EMBL" id="AE000782">
    <property type="protein sequence ID" value="AAB90317.1"/>
    <property type="molecule type" value="Genomic_DNA"/>
</dbReference>
<dbReference type="SUPFAM" id="SSF54637">
    <property type="entry name" value="Thioesterase/thiol ester dehydrase-isomerase"/>
    <property type="match status" value="1"/>
</dbReference>
<dbReference type="InterPro" id="IPR039298">
    <property type="entry name" value="ACOT13"/>
</dbReference>
<dbReference type="PhylomeDB" id="O29336"/>
<evidence type="ECO:0000313" key="5">
    <source>
        <dbReference type="Proteomes" id="UP000002199"/>
    </source>
</evidence>
<organism evidence="4 5">
    <name type="scientific">Archaeoglobus fulgidus (strain ATCC 49558 / DSM 4304 / JCM 9628 / NBRC 100126 / VC-16)</name>
    <dbReference type="NCBI Taxonomy" id="224325"/>
    <lineage>
        <taxon>Archaea</taxon>
        <taxon>Methanobacteriati</taxon>
        <taxon>Methanobacteriota</taxon>
        <taxon>Archaeoglobi</taxon>
        <taxon>Archaeoglobales</taxon>
        <taxon>Archaeoglobaceae</taxon>
        <taxon>Archaeoglobus</taxon>
    </lineage>
</organism>
<evidence type="ECO:0000256" key="1">
    <source>
        <dbReference type="ARBA" id="ARBA00008324"/>
    </source>
</evidence>
<evidence type="ECO:0000313" key="4">
    <source>
        <dbReference type="EMBL" id="AAB90317.1"/>
    </source>
</evidence>
<dbReference type="PANTHER" id="PTHR21660:SF1">
    <property type="entry name" value="ACYL-COENZYME A THIOESTERASE 13"/>
    <property type="match status" value="1"/>
</dbReference>
<dbReference type="DNASU" id="1484149"/>
<dbReference type="PaxDb" id="224325-AF_0926"/>
<dbReference type="InterPro" id="IPR029069">
    <property type="entry name" value="HotDog_dom_sf"/>
</dbReference>
<keyword evidence="5" id="KW-1185">Reference proteome</keyword>
<feature type="domain" description="Thioesterase" evidence="3">
    <location>
        <begin position="85"/>
        <end position="162"/>
    </location>
</feature>
<dbReference type="PANTHER" id="PTHR21660">
    <property type="entry name" value="THIOESTERASE SUPERFAMILY MEMBER-RELATED"/>
    <property type="match status" value="1"/>
</dbReference>
<dbReference type="KEGG" id="afu:AF_0926"/>
<dbReference type="Gene3D" id="3.10.129.10">
    <property type="entry name" value="Hotdog Thioesterase"/>
    <property type="match status" value="1"/>
</dbReference>
<reference evidence="4 5" key="1">
    <citation type="journal article" date="1997" name="Nature">
        <title>The complete genome sequence of the hyperthermophilic, sulphate-reducing archaeon Archaeoglobus fulgidus.</title>
        <authorList>
            <person name="Klenk H.P."/>
            <person name="Clayton R.A."/>
            <person name="Tomb J."/>
            <person name="White O."/>
            <person name="Nelson K.E."/>
            <person name="Ketchum K.A."/>
            <person name="Dodson R.J."/>
            <person name="Gwinn M."/>
            <person name="Hickey E.K."/>
            <person name="Peterson J.D."/>
            <person name="Richardson D.L."/>
            <person name="Kerlavage A.R."/>
            <person name="Graham D.E."/>
            <person name="Kyrpides N.C."/>
            <person name="Fleischmann R.D."/>
            <person name="Quackenbush J."/>
            <person name="Lee N.H."/>
            <person name="Sutton G.G."/>
            <person name="Gill S."/>
            <person name="Kirkness E.F."/>
            <person name="Dougherty B.A."/>
            <person name="McKenney K."/>
            <person name="Adams M.D."/>
            <person name="Loftus B."/>
            <person name="Peterson S."/>
            <person name="Reich C.I."/>
            <person name="McNeil L.K."/>
            <person name="Badger J.H."/>
            <person name="Glodek A."/>
            <person name="Zhou L."/>
            <person name="Overbeek R."/>
            <person name="Gocayne J.D."/>
            <person name="Weidman J.F."/>
            <person name="McDonald L."/>
            <person name="Utterback T."/>
            <person name="Cotton M.D."/>
            <person name="Spriggs T."/>
            <person name="Artiach P."/>
            <person name="Kaine B.P."/>
            <person name="Sykes S.M."/>
            <person name="Sadow P.W."/>
            <person name="D'Andrea K.P."/>
            <person name="Bowman C."/>
            <person name="Fujii C."/>
            <person name="Garland S.A."/>
            <person name="Mason T.M."/>
            <person name="Olsen G.J."/>
            <person name="Fraser C.M."/>
            <person name="Smith H.O."/>
            <person name="Woese C.R."/>
            <person name="Venter J.C."/>
        </authorList>
    </citation>
    <scope>NUCLEOTIDE SEQUENCE [LARGE SCALE GENOMIC DNA]</scope>
    <source>
        <strain evidence="5">ATCC 49558 / DSM 4304 / JCM 9628 / NBRC 100126 / VC-16</strain>
    </source>
</reference>
<dbReference type="AlphaFoldDB" id="O29336"/>
<dbReference type="GO" id="GO:0047617">
    <property type="term" value="F:fatty acyl-CoA hydrolase activity"/>
    <property type="evidence" value="ECO:0007669"/>
    <property type="project" value="InterPro"/>
</dbReference>
<dbReference type="STRING" id="224325.AF_0926"/>
<proteinExistence type="inferred from homology"/>
<dbReference type="Pfam" id="PF03061">
    <property type="entry name" value="4HBT"/>
    <property type="match status" value="1"/>
</dbReference>
<dbReference type="SMR" id="O29336"/>
<dbReference type="EnsemblBacteria" id="AAB90317">
    <property type="protein sequence ID" value="AAB90317"/>
    <property type="gene ID" value="AF_0926"/>
</dbReference>
<protein>
    <recommendedName>
        <fullName evidence="3">Thioesterase domain-containing protein</fullName>
    </recommendedName>
</protein>
<evidence type="ECO:0000256" key="2">
    <source>
        <dbReference type="ARBA" id="ARBA00022801"/>
    </source>
</evidence>
<dbReference type="CDD" id="cd03443">
    <property type="entry name" value="PaaI_thioesterase"/>
    <property type="match status" value="1"/>
</dbReference>
<dbReference type="InterPro" id="IPR006683">
    <property type="entry name" value="Thioestr_dom"/>
</dbReference>
<accession>O29336</accession>
<evidence type="ECO:0000259" key="3">
    <source>
        <dbReference type="Pfam" id="PF03061"/>
    </source>
</evidence>
<dbReference type="Proteomes" id="UP000002199">
    <property type="component" value="Chromosome"/>
</dbReference>
<dbReference type="InterPro" id="IPR003736">
    <property type="entry name" value="PAAI_dom"/>
</dbReference>
<gene>
    <name evidence="4" type="ordered locus">AF_0926</name>
</gene>